<reference evidence="2" key="2">
    <citation type="submission" date="2025-08" db="UniProtKB">
        <authorList>
            <consortium name="Ensembl"/>
        </authorList>
    </citation>
    <scope>IDENTIFICATION</scope>
</reference>
<protein>
    <submittedName>
        <fullName evidence="2">Uncharacterized protein</fullName>
    </submittedName>
</protein>
<keyword evidence="3" id="KW-1185">Reference proteome</keyword>
<proteinExistence type="predicted"/>
<evidence type="ECO:0000313" key="3">
    <source>
        <dbReference type="Proteomes" id="UP000028760"/>
    </source>
</evidence>
<dbReference type="eggNOG" id="ENOG502SU6H">
    <property type="taxonomic scope" value="Eukaryota"/>
</dbReference>
<organism evidence="2 3">
    <name type="scientific">Poecilia formosa</name>
    <name type="common">Amazon molly</name>
    <name type="synonym">Limia formosa</name>
    <dbReference type="NCBI Taxonomy" id="48698"/>
    <lineage>
        <taxon>Eukaryota</taxon>
        <taxon>Metazoa</taxon>
        <taxon>Chordata</taxon>
        <taxon>Craniata</taxon>
        <taxon>Vertebrata</taxon>
        <taxon>Euteleostomi</taxon>
        <taxon>Actinopterygii</taxon>
        <taxon>Neopterygii</taxon>
        <taxon>Teleostei</taxon>
        <taxon>Neoteleostei</taxon>
        <taxon>Acanthomorphata</taxon>
        <taxon>Ovalentaria</taxon>
        <taxon>Atherinomorphae</taxon>
        <taxon>Cyprinodontiformes</taxon>
        <taxon>Poeciliidae</taxon>
        <taxon>Poeciliinae</taxon>
        <taxon>Poecilia</taxon>
    </lineage>
</organism>
<reference evidence="3" key="1">
    <citation type="submission" date="2013-10" db="EMBL/GenBank/DDBJ databases">
        <authorList>
            <person name="Schartl M."/>
            <person name="Warren W."/>
        </authorList>
    </citation>
    <scope>NUCLEOTIDE SEQUENCE [LARGE SCALE GENOMIC DNA]</scope>
    <source>
        <strain evidence="3">female</strain>
    </source>
</reference>
<sequence length="135" mass="13952">PSVHLLHSGPLAVGSCLLSAAPSGPPSLVQLTDDGVAHLLQLLLLVLVLVFLSQLVVLQPADGLLALVHHLLLVLLADLALQALVLHAALHGESVGLQGVLGSYLVPLQLVLGFVLLGVLHHPLDLLFAQSALVV</sequence>
<evidence type="ECO:0000313" key="2">
    <source>
        <dbReference type="Ensembl" id="ENSPFOP00000020992.1"/>
    </source>
</evidence>
<keyword evidence="1" id="KW-1133">Transmembrane helix</keyword>
<dbReference type="STRING" id="48698.ENSPFOP00000020992"/>
<feature type="transmembrane region" description="Helical" evidence="1">
    <location>
        <begin position="64"/>
        <end position="89"/>
    </location>
</feature>
<evidence type="ECO:0000256" key="1">
    <source>
        <dbReference type="SAM" id="Phobius"/>
    </source>
</evidence>
<feature type="transmembrane region" description="Helical" evidence="1">
    <location>
        <begin position="101"/>
        <end position="120"/>
    </location>
</feature>
<dbReference type="Proteomes" id="UP000028760">
    <property type="component" value="Unassembled WGS sequence"/>
</dbReference>
<name>A0A087YSI9_POEFO</name>
<dbReference type="AlphaFoldDB" id="A0A087YSI9"/>
<keyword evidence="1" id="KW-0812">Transmembrane</keyword>
<feature type="transmembrane region" description="Helical" evidence="1">
    <location>
        <begin position="36"/>
        <end position="57"/>
    </location>
</feature>
<keyword evidence="1" id="KW-0472">Membrane</keyword>
<reference evidence="2" key="3">
    <citation type="submission" date="2025-09" db="UniProtKB">
        <authorList>
            <consortium name="Ensembl"/>
        </authorList>
    </citation>
    <scope>IDENTIFICATION</scope>
</reference>
<dbReference type="Ensembl" id="ENSPFOT00000021020.1">
    <property type="protein sequence ID" value="ENSPFOP00000020992.1"/>
    <property type="gene ID" value="ENSPFOG00000020870.1"/>
</dbReference>
<accession>A0A087YSI9</accession>
<dbReference type="EMBL" id="AYCK01025833">
    <property type="status" value="NOT_ANNOTATED_CDS"/>
    <property type="molecule type" value="Genomic_DNA"/>
</dbReference>